<dbReference type="OMA" id="HETWRER"/>
<keyword evidence="5" id="KW-1185">Reference proteome</keyword>
<evidence type="ECO:0000259" key="3">
    <source>
        <dbReference type="Pfam" id="PF08266"/>
    </source>
</evidence>
<sequence>MEQRGCNAWGVRLCWVALLLGLDVLWIGAFLRYSVPEEVTEGTVVGHIAKDLGLDKSTTYSATSLT</sequence>
<reference evidence="4" key="1">
    <citation type="submission" date="2021-04" db="EMBL/GenBank/DDBJ databases">
        <authorList>
            <consortium name="Wellcome Sanger Institute Data Sharing"/>
        </authorList>
    </citation>
    <scope>NUCLEOTIDE SEQUENCE [LARGE SCALE GENOMIC DNA]</scope>
</reference>
<name>A0A665ULX9_ECHNA</name>
<dbReference type="InParanoid" id="A0A665ULX9"/>
<dbReference type="InterPro" id="IPR013164">
    <property type="entry name" value="Cadherin_N"/>
</dbReference>
<dbReference type="Pfam" id="PF08266">
    <property type="entry name" value="Cadherin_2"/>
    <property type="match status" value="1"/>
</dbReference>
<organism evidence="4 5">
    <name type="scientific">Echeneis naucrates</name>
    <name type="common">Live sharksucker</name>
    <dbReference type="NCBI Taxonomy" id="173247"/>
    <lineage>
        <taxon>Eukaryota</taxon>
        <taxon>Metazoa</taxon>
        <taxon>Chordata</taxon>
        <taxon>Craniata</taxon>
        <taxon>Vertebrata</taxon>
        <taxon>Euteleostomi</taxon>
        <taxon>Actinopterygii</taxon>
        <taxon>Neopterygii</taxon>
        <taxon>Teleostei</taxon>
        <taxon>Neoteleostei</taxon>
        <taxon>Acanthomorphata</taxon>
        <taxon>Carangaria</taxon>
        <taxon>Carangiformes</taxon>
        <taxon>Echeneidae</taxon>
        <taxon>Echeneis</taxon>
    </lineage>
</organism>
<dbReference type="AlphaFoldDB" id="A0A665ULX9"/>
<evidence type="ECO:0000313" key="5">
    <source>
        <dbReference type="Proteomes" id="UP000472264"/>
    </source>
</evidence>
<keyword evidence="2" id="KW-0472">Membrane</keyword>
<evidence type="ECO:0000256" key="2">
    <source>
        <dbReference type="SAM" id="Phobius"/>
    </source>
</evidence>
<evidence type="ECO:0000313" key="4">
    <source>
        <dbReference type="Ensembl" id="ENSENLP00000020355.1"/>
    </source>
</evidence>
<reference evidence="4" key="2">
    <citation type="submission" date="2025-08" db="UniProtKB">
        <authorList>
            <consortium name="Ensembl"/>
        </authorList>
    </citation>
    <scope>IDENTIFICATION</scope>
</reference>
<keyword evidence="2" id="KW-0812">Transmembrane</keyword>
<protein>
    <recommendedName>
        <fullName evidence="3">Cadherin N-terminal domain-containing protein</fullName>
    </recommendedName>
</protein>
<feature type="transmembrane region" description="Helical" evidence="2">
    <location>
        <begin position="12"/>
        <end position="31"/>
    </location>
</feature>
<feature type="domain" description="Cadherin N-terminal" evidence="3">
    <location>
        <begin position="31"/>
        <end position="57"/>
    </location>
</feature>
<proteinExistence type="predicted"/>
<dbReference type="Proteomes" id="UP000472264">
    <property type="component" value="Chromosome 10"/>
</dbReference>
<reference evidence="4" key="3">
    <citation type="submission" date="2025-09" db="UniProtKB">
        <authorList>
            <consortium name="Ensembl"/>
        </authorList>
    </citation>
    <scope>IDENTIFICATION</scope>
</reference>
<keyword evidence="2" id="KW-1133">Transmembrane helix</keyword>
<dbReference type="Gene3D" id="2.60.40.60">
    <property type="entry name" value="Cadherins"/>
    <property type="match status" value="1"/>
</dbReference>
<evidence type="ECO:0000256" key="1">
    <source>
        <dbReference type="ARBA" id="ARBA00023180"/>
    </source>
</evidence>
<accession>A0A665ULX9</accession>
<dbReference type="Ensembl" id="ENSENLT00000021078.1">
    <property type="protein sequence ID" value="ENSENLP00000020355.1"/>
    <property type="gene ID" value="ENSENLG00000009277.1"/>
</dbReference>
<keyword evidence="1" id="KW-0325">Glycoprotein</keyword>